<dbReference type="PRINTS" id="PR00411">
    <property type="entry name" value="PNDRDTASEI"/>
</dbReference>
<keyword evidence="1" id="KW-0560">Oxidoreductase</keyword>
<dbReference type="Gene3D" id="3.50.50.60">
    <property type="entry name" value="FAD/NAD(P)-binding domain"/>
    <property type="match status" value="1"/>
</dbReference>
<evidence type="ECO:0000313" key="1">
    <source>
        <dbReference type="EMBL" id="MFC5516867.1"/>
    </source>
</evidence>
<dbReference type="PANTHER" id="PTHR43747">
    <property type="entry name" value="FAD-BINDING PROTEIN"/>
    <property type="match status" value="1"/>
</dbReference>
<dbReference type="RefSeq" id="WP_266346405.1">
    <property type="nucleotide sequence ID" value="NZ_JAPKNH010000017.1"/>
</dbReference>
<dbReference type="SUPFAM" id="SSF51905">
    <property type="entry name" value="FAD/NAD(P)-binding domain"/>
    <property type="match status" value="1"/>
</dbReference>
<reference evidence="2" key="1">
    <citation type="journal article" date="2019" name="Int. J. Syst. Evol. Microbiol.">
        <title>The Global Catalogue of Microorganisms (GCM) 10K type strain sequencing project: providing services to taxonomists for standard genome sequencing and annotation.</title>
        <authorList>
            <consortium name="The Broad Institute Genomics Platform"/>
            <consortium name="The Broad Institute Genome Sequencing Center for Infectious Disease"/>
            <person name="Wu L."/>
            <person name="Ma J."/>
        </authorList>
    </citation>
    <scope>NUCLEOTIDE SEQUENCE [LARGE SCALE GENOMIC DNA]</scope>
    <source>
        <strain evidence="2">KACC 12633</strain>
    </source>
</reference>
<dbReference type="InterPro" id="IPR050816">
    <property type="entry name" value="Flavin-dep_Halogenase_NPB"/>
</dbReference>
<sequence>MDRRSFDADIVVVGGGPAGSAAAISCAQRGLKVILCEREKGDRDRPGETLHPGAEPILAQLGVAGHLAGVTGARHEGIWIEKSGKRHFEAFGGGAGDRWMGLQVWRADFDALLLGRAAELGVDIRRGCAPRDVLRAGPSICGLRMADGDISARMVVDATGSARWLGRILEIDMPPRSPRLIAFYGYVEGACPERDLAPLLVADAAGWTWTARVKPGLYQWTRMRFGETASAIVPPEELSRLAPVGRMKGADVTWRMASQISGPGWFIVGDAAAVLDPASSHGVLKALMSGILAGQLIEASLSGKAPPAELSASYHRWLARWFETDILQLGRFYRELGATEFA</sequence>
<dbReference type="Proteomes" id="UP001596150">
    <property type="component" value="Unassembled WGS sequence"/>
</dbReference>
<dbReference type="InterPro" id="IPR006905">
    <property type="entry name" value="Flavin_halogenase"/>
</dbReference>
<keyword evidence="2" id="KW-1185">Reference proteome</keyword>
<dbReference type="EMBL" id="JBHSML010000004">
    <property type="protein sequence ID" value="MFC5516867.1"/>
    <property type="molecule type" value="Genomic_DNA"/>
</dbReference>
<dbReference type="Pfam" id="PF12831">
    <property type="entry name" value="FAD_oxidored"/>
    <property type="match status" value="1"/>
</dbReference>
<comment type="caution">
    <text evidence="1">The sequence shown here is derived from an EMBL/GenBank/DDBJ whole genome shotgun (WGS) entry which is preliminary data.</text>
</comment>
<dbReference type="PRINTS" id="PR00368">
    <property type="entry name" value="FADPNR"/>
</dbReference>
<dbReference type="PROSITE" id="PS51257">
    <property type="entry name" value="PROKAR_LIPOPROTEIN"/>
    <property type="match status" value="1"/>
</dbReference>
<evidence type="ECO:0000313" key="2">
    <source>
        <dbReference type="Proteomes" id="UP001596150"/>
    </source>
</evidence>
<organism evidence="1 2">
    <name type="scientific">Kaistia terrae</name>
    <dbReference type="NCBI Taxonomy" id="537017"/>
    <lineage>
        <taxon>Bacteria</taxon>
        <taxon>Pseudomonadati</taxon>
        <taxon>Pseudomonadota</taxon>
        <taxon>Alphaproteobacteria</taxon>
        <taxon>Hyphomicrobiales</taxon>
        <taxon>Kaistiaceae</taxon>
        <taxon>Kaistia</taxon>
    </lineage>
</organism>
<dbReference type="InterPro" id="IPR036188">
    <property type="entry name" value="FAD/NAD-bd_sf"/>
</dbReference>
<dbReference type="PANTHER" id="PTHR43747:SF1">
    <property type="entry name" value="SLR1998 PROTEIN"/>
    <property type="match status" value="1"/>
</dbReference>
<name>A0ABW0PYX8_9HYPH</name>
<accession>A0ABW0PYX8</accession>
<dbReference type="EC" id="1.-.-.-" evidence="1"/>
<protein>
    <submittedName>
        <fullName evidence="1">NAD(P)/FAD-dependent oxidoreductase</fullName>
        <ecNumber evidence="1">1.-.-.-</ecNumber>
    </submittedName>
</protein>
<dbReference type="GO" id="GO:0016491">
    <property type="term" value="F:oxidoreductase activity"/>
    <property type="evidence" value="ECO:0007669"/>
    <property type="project" value="UniProtKB-KW"/>
</dbReference>
<gene>
    <name evidence="1" type="ORF">ACFPP9_13860</name>
</gene>
<dbReference type="Pfam" id="PF04820">
    <property type="entry name" value="Trp_halogenase"/>
    <property type="match status" value="1"/>
</dbReference>
<proteinExistence type="predicted"/>